<evidence type="ECO:0000256" key="1">
    <source>
        <dbReference type="SAM" id="SignalP"/>
    </source>
</evidence>
<dbReference type="Proteomes" id="UP000424527">
    <property type="component" value="Unassembled WGS sequence"/>
</dbReference>
<evidence type="ECO:0000313" key="4">
    <source>
        <dbReference type="Proteomes" id="UP000424527"/>
    </source>
</evidence>
<dbReference type="InterPro" id="IPR001304">
    <property type="entry name" value="C-type_lectin-like"/>
</dbReference>
<dbReference type="AlphaFoldDB" id="A0A6G0J288"/>
<accession>A0A6G0J288</accession>
<sequence>MMMSSGPSGVFLLFIMFQIGVPASGSIAWRRYSYIRLHYTWSQAQAYCRNSGLYNDLATIYTPSDLNNMDMTRYAAWIDLRNPNVDDDSTSRWDWVWAGQYRNNLIGKWAYNEPDDGETWKWSTGLSDYADEGWHQNIDGSCASISSRSKLMVPQNCEDRFPFICYKDNLILIKENKTWEEALEYCMIVGYKLVSVQPGADHANMMSMIEYEGGTEKVWTGLRFLAGHWVFTNRVTVSYSDLPLCPVEEQHCGAFLRDDTAGIHPTNCLEKWNFLCYY</sequence>
<dbReference type="PROSITE" id="PS50041">
    <property type="entry name" value="C_TYPE_LECTIN_2"/>
    <property type="match status" value="2"/>
</dbReference>
<comment type="caution">
    <text evidence="3">The sequence shown here is derived from an EMBL/GenBank/DDBJ whole genome shotgun (WGS) entry which is preliminary data.</text>
</comment>
<dbReference type="PANTHER" id="PTHR45784:SF3">
    <property type="entry name" value="C-TYPE LECTIN DOMAIN FAMILY 4 MEMBER K-LIKE-RELATED"/>
    <property type="match status" value="1"/>
</dbReference>
<keyword evidence="1" id="KW-0732">Signal</keyword>
<dbReference type="Pfam" id="PF00059">
    <property type="entry name" value="Lectin_C"/>
    <property type="match status" value="2"/>
</dbReference>
<dbReference type="InterPro" id="IPR016186">
    <property type="entry name" value="C-type_lectin-like/link_sf"/>
</dbReference>
<feature type="chain" id="PRO_5026306602" description="C-type lectin domain-containing protein" evidence="1">
    <location>
        <begin position="26"/>
        <end position="278"/>
    </location>
</feature>
<organism evidence="3 4">
    <name type="scientific">Larimichthys crocea</name>
    <name type="common">Large yellow croaker</name>
    <name type="synonym">Pseudosciaena crocea</name>
    <dbReference type="NCBI Taxonomy" id="215358"/>
    <lineage>
        <taxon>Eukaryota</taxon>
        <taxon>Metazoa</taxon>
        <taxon>Chordata</taxon>
        <taxon>Craniata</taxon>
        <taxon>Vertebrata</taxon>
        <taxon>Euteleostomi</taxon>
        <taxon>Actinopterygii</taxon>
        <taxon>Neopterygii</taxon>
        <taxon>Teleostei</taxon>
        <taxon>Neoteleostei</taxon>
        <taxon>Acanthomorphata</taxon>
        <taxon>Eupercaria</taxon>
        <taxon>Sciaenidae</taxon>
        <taxon>Larimichthys</taxon>
    </lineage>
</organism>
<dbReference type="SMART" id="SM00034">
    <property type="entry name" value="CLECT"/>
    <property type="match status" value="2"/>
</dbReference>
<name>A0A6G0J288_LARCR</name>
<protein>
    <recommendedName>
        <fullName evidence="2">C-type lectin domain-containing protein</fullName>
    </recommendedName>
</protein>
<feature type="domain" description="C-type lectin" evidence="2">
    <location>
        <begin position="32"/>
        <end position="166"/>
    </location>
</feature>
<evidence type="ECO:0000313" key="3">
    <source>
        <dbReference type="EMBL" id="KAE8297606.1"/>
    </source>
</evidence>
<reference evidence="3 4" key="1">
    <citation type="submission" date="2019-07" db="EMBL/GenBank/DDBJ databases">
        <title>Chromosome genome assembly for large yellow croaker.</title>
        <authorList>
            <person name="Xiao S."/>
        </authorList>
    </citation>
    <scope>NUCLEOTIDE SEQUENCE [LARGE SCALE GENOMIC DNA]</scope>
    <source>
        <strain evidence="3">JMULYC20181020</strain>
        <tissue evidence="3">Muscle</tissue>
    </source>
</reference>
<feature type="domain" description="C-type lectin" evidence="2">
    <location>
        <begin position="161"/>
        <end position="277"/>
    </location>
</feature>
<dbReference type="Gene3D" id="3.10.100.10">
    <property type="entry name" value="Mannose-Binding Protein A, subunit A"/>
    <property type="match status" value="2"/>
</dbReference>
<dbReference type="CDD" id="cd00037">
    <property type="entry name" value="CLECT"/>
    <property type="match status" value="1"/>
</dbReference>
<proteinExistence type="predicted"/>
<dbReference type="EMBL" id="REGW02000004">
    <property type="protein sequence ID" value="KAE8297606.1"/>
    <property type="molecule type" value="Genomic_DNA"/>
</dbReference>
<dbReference type="SUPFAM" id="SSF56436">
    <property type="entry name" value="C-type lectin-like"/>
    <property type="match status" value="2"/>
</dbReference>
<feature type="signal peptide" evidence="1">
    <location>
        <begin position="1"/>
        <end position="25"/>
    </location>
</feature>
<keyword evidence="4" id="KW-1185">Reference proteome</keyword>
<dbReference type="InterPro" id="IPR016187">
    <property type="entry name" value="CTDL_fold"/>
</dbReference>
<evidence type="ECO:0000259" key="2">
    <source>
        <dbReference type="PROSITE" id="PS50041"/>
    </source>
</evidence>
<dbReference type="PANTHER" id="PTHR45784">
    <property type="entry name" value="C-TYPE LECTIN DOMAIN FAMILY 20 MEMBER A-RELATED"/>
    <property type="match status" value="1"/>
</dbReference>
<gene>
    <name evidence="3" type="ORF">D5F01_LYC04234</name>
</gene>